<evidence type="ECO:0000313" key="8">
    <source>
        <dbReference type="Proteomes" id="UP000595857"/>
    </source>
</evidence>
<feature type="transmembrane region" description="Helical" evidence="6">
    <location>
        <begin position="12"/>
        <end position="32"/>
    </location>
</feature>
<feature type="transmembrane region" description="Helical" evidence="6">
    <location>
        <begin position="90"/>
        <end position="113"/>
    </location>
</feature>
<evidence type="ECO:0000256" key="3">
    <source>
        <dbReference type="ARBA" id="ARBA00022692"/>
    </source>
</evidence>
<dbReference type="PANTHER" id="PTHR30250:SF11">
    <property type="entry name" value="O-ANTIGEN TRANSPORTER-RELATED"/>
    <property type="match status" value="1"/>
</dbReference>
<evidence type="ECO:0000256" key="2">
    <source>
        <dbReference type="ARBA" id="ARBA00022475"/>
    </source>
</evidence>
<feature type="transmembrane region" description="Helical" evidence="6">
    <location>
        <begin position="228"/>
        <end position="253"/>
    </location>
</feature>
<sequence>MSLARRLLSQSTIIFGGRLFGAGLIFLVQAFIARFWGAAILGEYLIIMAVVNLVSTVMPLGFQTVSTYFAAEYRARGDRRQFTAFLMRSYAHVALMFVILCLAGPLALELFGLGGSSLAQHFMPVALLGLAAAVVYVSGNVLIGIKRPYAGLFADGVFRPMMMMTLFFACALTIAEPQQSFGTMLWAVAFGYLAIAVGHFTILMLSLSRVEDTAPARPAEVSRWWRFATPWVLITIATDYFFDIDLLLLATILEPEELAIFGVCTRIFALVSFGVSAVYFVTFPDMFESEAKADRQAFHRKVGEANLAASVVSIGLFIIVAAGAPFALSIFGPSFTSGAVPMAILCLALVVRALLGPASMVLSIHDRPWSSLPAVALGMVTLVIGNWLLVPSLHLTGAALAALIAITVWSIGLWLIALRLAKIDVSILQWLRSRRAAVPAE</sequence>
<feature type="transmembrane region" description="Helical" evidence="6">
    <location>
        <begin position="340"/>
        <end position="362"/>
    </location>
</feature>
<feature type="transmembrane region" description="Helical" evidence="6">
    <location>
        <begin position="125"/>
        <end position="145"/>
    </location>
</feature>
<feature type="transmembrane region" description="Helical" evidence="6">
    <location>
        <begin position="305"/>
        <end position="328"/>
    </location>
</feature>
<keyword evidence="2" id="KW-1003">Cell membrane</keyword>
<evidence type="ECO:0000256" key="5">
    <source>
        <dbReference type="ARBA" id="ARBA00023136"/>
    </source>
</evidence>
<feature type="transmembrane region" description="Helical" evidence="6">
    <location>
        <begin position="44"/>
        <end position="69"/>
    </location>
</feature>
<reference evidence="7 8" key="1">
    <citation type="submission" date="2021-01" db="EMBL/GenBank/DDBJ databases">
        <title>Genome seq and assembly of Devosia sp. LEGU1.</title>
        <authorList>
            <person name="Chhetri G."/>
        </authorList>
    </citation>
    <scope>NUCLEOTIDE SEQUENCE [LARGE SCALE GENOMIC DNA]</scope>
    <source>
        <strain evidence="7 8">LEGU1</strain>
    </source>
</reference>
<feature type="transmembrane region" description="Helical" evidence="6">
    <location>
        <begin position="181"/>
        <end position="207"/>
    </location>
</feature>
<dbReference type="InterPro" id="IPR050833">
    <property type="entry name" value="Poly_Biosynth_Transport"/>
</dbReference>
<protein>
    <submittedName>
        <fullName evidence="7">Lipopolysaccharide biosynthesis protein</fullName>
    </submittedName>
</protein>
<gene>
    <name evidence="7" type="ORF">JI748_04310</name>
</gene>
<evidence type="ECO:0000256" key="4">
    <source>
        <dbReference type="ARBA" id="ARBA00022989"/>
    </source>
</evidence>
<feature type="transmembrane region" description="Helical" evidence="6">
    <location>
        <begin position="369"/>
        <end position="389"/>
    </location>
</feature>
<feature type="transmembrane region" description="Helical" evidence="6">
    <location>
        <begin position="259"/>
        <end position="284"/>
    </location>
</feature>
<proteinExistence type="predicted"/>
<dbReference type="RefSeq" id="WP_201635407.1">
    <property type="nucleotide sequence ID" value="NZ_CP068046.1"/>
</dbReference>
<keyword evidence="8" id="KW-1185">Reference proteome</keyword>
<accession>A0ABX7CE80</accession>
<keyword evidence="5 6" id="KW-0472">Membrane</keyword>
<keyword evidence="4 6" id="KW-1133">Transmembrane helix</keyword>
<name>A0ABX7CE80_9HYPH</name>
<dbReference type="PANTHER" id="PTHR30250">
    <property type="entry name" value="PST FAMILY PREDICTED COLANIC ACID TRANSPORTER"/>
    <property type="match status" value="1"/>
</dbReference>
<feature type="transmembrane region" description="Helical" evidence="6">
    <location>
        <begin position="157"/>
        <end position="175"/>
    </location>
</feature>
<feature type="transmembrane region" description="Helical" evidence="6">
    <location>
        <begin position="395"/>
        <end position="418"/>
    </location>
</feature>
<evidence type="ECO:0000256" key="6">
    <source>
        <dbReference type="SAM" id="Phobius"/>
    </source>
</evidence>
<evidence type="ECO:0000256" key="1">
    <source>
        <dbReference type="ARBA" id="ARBA00004651"/>
    </source>
</evidence>
<keyword evidence="3 6" id="KW-0812">Transmembrane</keyword>
<comment type="subcellular location">
    <subcellularLocation>
        <location evidence="1">Cell membrane</location>
        <topology evidence="1">Multi-pass membrane protein</topology>
    </subcellularLocation>
</comment>
<organism evidence="7 8">
    <name type="scientific">Devosia rhizoryzae</name>
    <dbReference type="NCBI Taxonomy" id="2774137"/>
    <lineage>
        <taxon>Bacteria</taxon>
        <taxon>Pseudomonadati</taxon>
        <taxon>Pseudomonadota</taxon>
        <taxon>Alphaproteobacteria</taxon>
        <taxon>Hyphomicrobiales</taxon>
        <taxon>Devosiaceae</taxon>
        <taxon>Devosia</taxon>
    </lineage>
</organism>
<evidence type="ECO:0000313" key="7">
    <source>
        <dbReference type="EMBL" id="QQR40241.1"/>
    </source>
</evidence>
<dbReference type="Proteomes" id="UP000595857">
    <property type="component" value="Chromosome"/>
</dbReference>
<dbReference type="EMBL" id="CP068046">
    <property type="protein sequence ID" value="QQR40241.1"/>
    <property type="molecule type" value="Genomic_DNA"/>
</dbReference>